<evidence type="ECO:0000256" key="3">
    <source>
        <dbReference type="ARBA" id="ARBA00022729"/>
    </source>
</evidence>
<evidence type="ECO:0000313" key="9">
    <source>
        <dbReference type="Proteomes" id="UP000215059"/>
    </source>
</evidence>
<dbReference type="Pfam" id="PF24517">
    <property type="entry name" value="CBM96"/>
    <property type="match status" value="1"/>
</dbReference>
<dbReference type="InterPro" id="IPR022385">
    <property type="entry name" value="Rhs_assc_core"/>
</dbReference>
<dbReference type="OrthoDB" id="1432909at2"/>
<evidence type="ECO:0000313" key="8">
    <source>
        <dbReference type="EMBL" id="OYD57620.1"/>
    </source>
</evidence>
<sequence length="2050" mass="230960">MGWKAITHVLVAFTLVFSSIPFYSIDVEAASEKKKVSYQNVIKEEKLNVPEVAKKQKKEKREARKEKEKVIDNGDGTFTKQIYSVPVHKKNSKKEYEDLSSSLVEEGQVIKPKKTFIGSEFKKELHNNNYVSFKDGEDFLSYKLLDASSGESTVRPLKSKALFHDNFLTYENIFAGVDLRHIVSDTAVKEDIVLNQKTDLNTFRFEINTNLNAVLQEGGSISFLDDKDEERYILPKPFMADSNINKESGESQRSDNVHFEIEKQSKSKYILTLTADKNWLLDSERVYPIYIDPTTKTAGTTQDTFVSDAYPTTNYGAFWDSSAGFYSLKVGKYDASSGLNYAYLKQDVTPFQYSVIDSATLKLYTGHSYYPSTVTGVWADEAGGSSSWTETGMTWNNKPPTKTANIASDTVYKGQWAELPVTNTVKNWVEGKSTNYGFKIHTSTFGTSYWKKFYSSENSTNKPFLSVTYHYPTTTTPVSTAFTYGNSSNTGYVDLKWNAVSGATSYKVLIFNGKVYEEFPVGNVTSWSTKNQKIWPTPEQISANGFTGLNHSKTGMELPIDPSYVYKASGGGTYDSRKNYAMRVVAVFDGGESAASEAAVPVIPVMSQPATPTGKAFSNGNGTGYVDVHWKAVAGATGYKVWFFNGKGYQSFDAGNSLFWTSKGKKIYPTAVNRYWYHTDKLGTELSADPSVLYRYAQNTTYANNKNYWILVSAYNSQGETVPSGSYKPVLPTLNLPSTPTGTAYSNYDGTGYVDVNWTPVLGAAGYKVWIFNGKGTYDFGKTPYQSFEVGNTTSWSSKGKKIWPTKEEIADVNNPEGYLLHTDGLGEELPADPSPVYRKAGSTTYANHKNYWIAVSAYDSLGETAMSATFRPTIPTPPEEALKEELLGFEDYFTYGSHEMGTGSLSVNVTTGNAVMEVPDQEMYTRGALGFTFTRFYNSRSNRSSALGKGWSFTGGELLKKIEASGSEPAKIVYYDEDGTLHTFTYDSGTNSYTSPKGKYLNLTSETINGNTAYRIKDKDQFSKVFEVSPNNGEYRLYSYEDFYKNTIRFIYNTSNELIEIKEVDSAGNKVKNSLSLTYQNGLLDNINYISKNYKFDYNNGKLIRSTVTADGSSESIVNEFGYTADGLLETFKDGEGNVNTVTYASNQIMVEEPATENTPSESNTYTFDFANNNYASSNQEGTVTTYKRDVINNTFAVNETLTNNNNASTKFIFDNHYNVTSIVEKKGDAPLKTQSNTFDSNGNLVKSLLENGTETPKVSEFKYDTLNRVIEKIDPEGEKTSITYSTDQRTITSSVGIDKTIHEFDAYGRQIKVLYPNNTFETTQFIDSENKIIQTDKDNNSITKTYTDYGSEKTVTDKEGRTQSYSYDPLFTDRVFSITDGLQNKTSYDYDKNGNIAAITNAKGIKKSYLYNDNDLLTDIVMPINADNTMRFNYSYDLAGNLQETIKNSGISIKNELINEDQVSSIKVSKESETLMETSITYTDGGNAQSIVHNDISNNVQSQKSFEYYDSDLLKQLNQDKFQVNYQYDNVERPVEKSLKYTSENEAWNVIQGIMYNNEGRENTLSTLINGQNALTYDYSYDLPNNKVEISFNSGLINKEMSFKNSNVVEFIKYTASDAITPYAQFEYRYDGSGNILKEISGQGETTFSYDANNQLTQETLTNGSIIAYEYDSVGNRKKTTRNGEESIFTYNDGNQIVTKNGIQYSYDLDGNLIQDERFGYEYNGLGQLIKVNDLQNNEVARYEYDEEGMRTKKISGNETREYLYEAGSLFLEIVKDSSGIKQYKYYQWDTSRIPLGMVISEKDENLEWKEKKYHFITNQRGDVIQILDNSRNQVGSYSYDSYGNVLSEDGVLASDNTIRYAGYYYDVETKLYYLQARYYNPDNGCFLSYDPFPGDADDPISQNGYTYANNNPVVYVDPDGDFPWWILAKFAYGGAMNSWDIVWNFYKKNGLKWSKWRNNFPLSKFGKAFVVGGVTEVLGISWTKALKYTGVSNRVVHAINFIKTESQKYLYNTLSRGEKPNFWDLITHIRNARLGNFGTFLDVLSKI</sequence>
<reference evidence="8 9" key="1">
    <citation type="submission" date="2017-07" db="EMBL/GenBank/DDBJ databases">
        <title>Fictibacillus sp. nov. GDSW-R2A3 Genome sequencing and assembly.</title>
        <authorList>
            <person name="Mayilraj S."/>
        </authorList>
    </citation>
    <scope>NUCLEOTIDE SEQUENCE [LARGE SCALE GENOMIC DNA]</scope>
    <source>
        <strain evidence="8 9">GDSW-R2A3</strain>
    </source>
</reference>
<dbReference type="GO" id="GO:0005576">
    <property type="term" value="C:extracellular region"/>
    <property type="evidence" value="ECO:0007669"/>
    <property type="project" value="UniProtKB-SubCell"/>
</dbReference>
<dbReference type="NCBIfam" id="NF033679">
    <property type="entry name" value="DNRLRE_dom"/>
    <property type="match status" value="1"/>
</dbReference>
<dbReference type="RefSeq" id="WP_094252971.1">
    <property type="nucleotide sequence ID" value="NZ_JBHLXL010000001.1"/>
</dbReference>
<evidence type="ECO:0000256" key="2">
    <source>
        <dbReference type="ARBA" id="ARBA00022525"/>
    </source>
</evidence>
<dbReference type="Pfam" id="PF20148">
    <property type="entry name" value="DUF6531"/>
    <property type="match status" value="1"/>
</dbReference>
<dbReference type="PANTHER" id="PTHR32305:SF15">
    <property type="entry name" value="PROTEIN RHSA-RELATED"/>
    <property type="match status" value="1"/>
</dbReference>
<comment type="caution">
    <text evidence="8">The sequence shown here is derived from an EMBL/GenBank/DDBJ whole genome shotgun (WGS) entry which is preliminary data.</text>
</comment>
<gene>
    <name evidence="8" type="ORF">CGZ90_13215</name>
</gene>
<evidence type="ECO:0000256" key="4">
    <source>
        <dbReference type="ARBA" id="ARBA00022737"/>
    </source>
</evidence>
<dbReference type="InterPro" id="IPR013783">
    <property type="entry name" value="Ig-like_fold"/>
</dbReference>
<dbReference type="PANTHER" id="PTHR32305">
    <property type="match status" value="1"/>
</dbReference>
<dbReference type="NCBIfam" id="TIGR01643">
    <property type="entry name" value="YD_repeat_2x"/>
    <property type="match status" value="2"/>
</dbReference>
<organism evidence="8 9">
    <name type="scientific">Fictibacillus aquaticus</name>
    <dbReference type="NCBI Taxonomy" id="2021314"/>
    <lineage>
        <taxon>Bacteria</taxon>
        <taxon>Bacillati</taxon>
        <taxon>Bacillota</taxon>
        <taxon>Bacilli</taxon>
        <taxon>Bacillales</taxon>
        <taxon>Fictibacillaceae</taxon>
        <taxon>Fictibacillus</taxon>
    </lineage>
</organism>
<evidence type="ECO:0008006" key="10">
    <source>
        <dbReference type="Google" id="ProtNLM"/>
    </source>
</evidence>
<dbReference type="Gene3D" id="2.180.10.10">
    <property type="entry name" value="RHS repeat-associated core"/>
    <property type="match status" value="2"/>
</dbReference>
<dbReference type="InterPro" id="IPR006530">
    <property type="entry name" value="YD"/>
</dbReference>
<dbReference type="Gene3D" id="2.60.40.10">
    <property type="entry name" value="Immunoglobulins"/>
    <property type="match status" value="2"/>
</dbReference>
<dbReference type="InterPro" id="IPR050708">
    <property type="entry name" value="T6SS_VgrG/RHS"/>
</dbReference>
<name>A0A235F8I8_9BACL</name>
<dbReference type="Proteomes" id="UP000215059">
    <property type="component" value="Unassembled WGS sequence"/>
</dbReference>
<proteinExistence type="predicted"/>
<evidence type="ECO:0000259" key="7">
    <source>
        <dbReference type="Pfam" id="PF25023"/>
    </source>
</evidence>
<keyword evidence="3" id="KW-0732">Signal</keyword>
<dbReference type="InterPro" id="IPR055372">
    <property type="entry name" value="CBM96"/>
</dbReference>
<evidence type="ECO:0000256" key="1">
    <source>
        <dbReference type="ARBA" id="ARBA00004613"/>
    </source>
</evidence>
<dbReference type="InterPro" id="IPR056823">
    <property type="entry name" value="TEN-like_YD-shell"/>
</dbReference>
<evidence type="ECO:0000259" key="6">
    <source>
        <dbReference type="Pfam" id="PF24517"/>
    </source>
</evidence>
<dbReference type="Gene3D" id="2.60.120.970">
    <property type="match status" value="1"/>
</dbReference>
<keyword evidence="9" id="KW-1185">Reference proteome</keyword>
<protein>
    <recommendedName>
        <fullName evidence="10">Wall-associated protein</fullName>
    </recommendedName>
</protein>
<comment type="subcellular location">
    <subcellularLocation>
        <location evidence="1">Secreted</location>
    </subcellularLocation>
</comment>
<feature type="domain" description="DUF6531" evidence="5">
    <location>
        <begin position="908"/>
        <end position="985"/>
    </location>
</feature>
<evidence type="ECO:0000259" key="5">
    <source>
        <dbReference type="Pfam" id="PF20148"/>
    </source>
</evidence>
<feature type="domain" description="Carbohydrate-binding module family 96" evidence="6">
    <location>
        <begin position="296"/>
        <end position="468"/>
    </location>
</feature>
<keyword evidence="4" id="KW-0677">Repeat</keyword>
<dbReference type="NCBIfam" id="TIGR03696">
    <property type="entry name" value="Rhs_assc_core"/>
    <property type="match status" value="1"/>
</dbReference>
<feature type="domain" description="Teneurin-like YD-shell" evidence="7">
    <location>
        <begin position="1646"/>
        <end position="1916"/>
    </location>
</feature>
<dbReference type="Pfam" id="PF25023">
    <property type="entry name" value="TEN_YD-shell"/>
    <property type="match status" value="1"/>
</dbReference>
<dbReference type="InterPro" id="IPR045351">
    <property type="entry name" value="DUF6531"/>
</dbReference>
<keyword evidence="2" id="KW-0964">Secreted</keyword>
<dbReference type="EMBL" id="NOII01000003">
    <property type="protein sequence ID" value="OYD57620.1"/>
    <property type="molecule type" value="Genomic_DNA"/>
</dbReference>
<accession>A0A235F8I8</accession>